<name>A0ACC6KWQ1_9SPHI</name>
<dbReference type="Proteomes" id="UP001246858">
    <property type="component" value="Unassembled WGS sequence"/>
</dbReference>
<reference evidence="1" key="1">
    <citation type="submission" date="2023-07" db="EMBL/GenBank/DDBJ databases">
        <title>Sorghum-associated microbial communities from plants grown in Nebraska, USA.</title>
        <authorList>
            <person name="Schachtman D."/>
        </authorList>
    </citation>
    <scope>NUCLEOTIDE SEQUENCE</scope>
    <source>
        <strain evidence="1">2697</strain>
    </source>
</reference>
<accession>A0ACC6KWQ1</accession>
<proteinExistence type="predicted"/>
<keyword evidence="2" id="KW-1185">Reference proteome</keyword>
<sequence>MKRIYFNLFSAVLLLLATNSCKKDALMPGSGTSALMMVNGLVGSSRLYTNFNGDELKIIRFYGGLTFVSYGTYLLPNTSYLGQQKLGLYRPVDTLQGGKPLFNLILNLPVNTVNALFLTGTEQAPDTLFTTNQLPYHVPTDSTMSIRFVNISLGGNPVSVNLVGQANGSTLASLPYKGATGFKKYSARSVVDSYAFEFRDKVTGELLSSYKLEGINMIGSPENGGNKWLNNDITLTLFGPVGNKRVLLLYDKNKT</sequence>
<evidence type="ECO:0000313" key="2">
    <source>
        <dbReference type="Proteomes" id="UP001246858"/>
    </source>
</evidence>
<comment type="caution">
    <text evidence="1">The sequence shown here is derived from an EMBL/GenBank/DDBJ whole genome shotgun (WGS) entry which is preliminary data.</text>
</comment>
<evidence type="ECO:0000313" key="1">
    <source>
        <dbReference type="EMBL" id="MDR6783513.1"/>
    </source>
</evidence>
<protein>
    <submittedName>
        <fullName evidence="1">Uncharacterized protein</fullName>
    </submittedName>
</protein>
<organism evidence="1 2">
    <name type="scientific">Pedobacter africanus</name>
    <dbReference type="NCBI Taxonomy" id="151894"/>
    <lineage>
        <taxon>Bacteria</taxon>
        <taxon>Pseudomonadati</taxon>
        <taxon>Bacteroidota</taxon>
        <taxon>Sphingobacteriia</taxon>
        <taxon>Sphingobacteriales</taxon>
        <taxon>Sphingobacteriaceae</taxon>
        <taxon>Pedobacter</taxon>
    </lineage>
</organism>
<dbReference type="EMBL" id="JAVDTF010000002">
    <property type="protein sequence ID" value="MDR6783513.1"/>
    <property type="molecule type" value="Genomic_DNA"/>
</dbReference>
<gene>
    <name evidence="1" type="ORF">J2X78_002078</name>
</gene>